<dbReference type="GO" id="GO:1903479">
    <property type="term" value="P:mitotic actomyosin contractile ring assembly actin filament organization"/>
    <property type="evidence" value="ECO:0007669"/>
    <property type="project" value="TreeGrafter"/>
</dbReference>
<dbReference type="SUPFAM" id="SSF48350">
    <property type="entry name" value="GTPase activation domain, GAP"/>
    <property type="match status" value="1"/>
</dbReference>
<keyword evidence="3" id="KW-0112">Calmodulin-binding</keyword>
<evidence type="ECO:0008006" key="10">
    <source>
        <dbReference type="Google" id="ProtNLM"/>
    </source>
</evidence>
<keyword evidence="1" id="KW-0597">Phosphoprotein</keyword>
<evidence type="ECO:0000259" key="7">
    <source>
        <dbReference type="PROSITE" id="PS50021"/>
    </source>
</evidence>
<feature type="domain" description="Calponin-homology (CH)" evidence="7">
    <location>
        <begin position="72"/>
        <end position="188"/>
    </location>
</feature>
<keyword evidence="2" id="KW-0677">Repeat</keyword>
<organism evidence="8 9">
    <name type="scientific">Tigriopus californicus</name>
    <name type="common">Marine copepod</name>
    <dbReference type="NCBI Taxonomy" id="6832"/>
    <lineage>
        <taxon>Eukaryota</taxon>
        <taxon>Metazoa</taxon>
        <taxon>Ecdysozoa</taxon>
        <taxon>Arthropoda</taxon>
        <taxon>Crustacea</taxon>
        <taxon>Multicrustacea</taxon>
        <taxon>Hexanauplia</taxon>
        <taxon>Copepoda</taxon>
        <taxon>Harpacticoida</taxon>
        <taxon>Harpacticidae</taxon>
        <taxon>Tigriopus</taxon>
    </lineage>
</organism>
<dbReference type="PANTHER" id="PTHR14149:SF14">
    <property type="entry name" value="CALPONIN-HOMOLOGY (CH) DOMAIN-CONTAINING PROTEIN"/>
    <property type="match status" value="1"/>
</dbReference>
<keyword evidence="5" id="KW-0472">Membrane</keyword>
<dbReference type="STRING" id="6832.A0A553P8P8"/>
<keyword evidence="5" id="KW-0812">Transmembrane</keyword>
<feature type="non-terminal residue" evidence="8">
    <location>
        <position position="1215"/>
    </location>
</feature>
<evidence type="ECO:0000256" key="3">
    <source>
        <dbReference type="ARBA" id="ARBA00022860"/>
    </source>
</evidence>
<dbReference type="InterPro" id="IPR036872">
    <property type="entry name" value="CH_dom_sf"/>
</dbReference>
<proteinExistence type="predicted"/>
<dbReference type="SMART" id="SM00033">
    <property type="entry name" value="CH"/>
    <property type="match status" value="1"/>
</dbReference>
<comment type="caution">
    <text evidence="8">The sequence shown here is derived from an EMBL/GenBank/DDBJ whole genome shotgun (WGS) entry which is preliminary data.</text>
</comment>
<evidence type="ECO:0000256" key="5">
    <source>
        <dbReference type="SAM" id="Phobius"/>
    </source>
</evidence>
<dbReference type="AlphaFoldDB" id="A0A553P8P8"/>
<dbReference type="PROSITE" id="PS50018">
    <property type="entry name" value="RAS_GTPASE_ACTIV_2"/>
    <property type="match status" value="1"/>
</dbReference>
<dbReference type="SUPFAM" id="SSF143885">
    <property type="entry name" value="RGC domain-like"/>
    <property type="match status" value="1"/>
</dbReference>
<evidence type="ECO:0000313" key="8">
    <source>
        <dbReference type="EMBL" id="TRY74064.1"/>
    </source>
</evidence>
<dbReference type="GO" id="GO:0005516">
    <property type="term" value="F:calmodulin binding"/>
    <property type="evidence" value="ECO:0007669"/>
    <property type="project" value="UniProtKB-KW"/>
</dbReference>
<dbReference type="OMA" id="RELMCPE"/>
<feature type="transmembrane region" description="Helical" evidence="5">
    <location>
        <begin position="177"/>
        <end position="193"/>
    </location>
</feature>
<dbReference type="SUPFAM" id="SSF47576">
    <property type="entry name" value="Calponin-homology domain, CH-domain"/>
    <property type="match status" value="1"/>
</dbReference>
<dbReference type="InterPro" id="IPR001936">
    <property type="entry name" value="RasGAP_dom"/>
</dbReference>
<keyword evidence="5" id="KW-1133">Transmembrane helix</keyword>
<dbReference type="Pfam" id="PF00307">
    <property type="entry name" value="CH"/>
    <property type="match status" value="1"/>
</dbReference>
<dbReference type="Gene3D" id="1.10.506.10">
    <property type="entry name" value="GTPase Activation - p120gap, domain 1"/>
    <property type="match status" value="1"/>
</dbReference>
<dbReference type="EMBL" id="VCGU01000007">
    <property type="protein sequence ID" value="TRY74064.1"/>
    <property type="molecule type" value="Genomic_DNA"/>
</dbReference>
<dbReference type="InterPro" id="IPR008936">
    <property type="entry name" value="Rho_GTPase_activation_prot"/>
</dbReference>
<sequence length="1215" mass="140001">KKNERTKKRRNERICLPTHPPERSVSLSLISDLRPTMSPVSGTPTVICASVCGKTADEMDEERLESDAYQYLCHLEEARQWLGTILNGRELPPTGQFEEHLRNGVCLALLGHALSPDWVPLKRIFDVDESRFRERGLHFRHTDNINYFLQAIKNIGLPEIFTPETTDIYDRKNMPRVIFCIHALSLFLFKLGITPQIQDLYGKVTFTEAELQTAQTNLEEFGGPLPQFRQIGGMLNDSISSSPSKMKPMGTPKMGRSLADYEITIPELKPNKNHHFHSMVEDADEGPGFDVRSLIDFQARARGFLARQELYARLKPYYDQIERVIQAQRLWRSILIRRRFQALVYQVLQNRPRAPKIRPLAHFRPYERQIVAIQRSWRQYRINKDLLDLMKAREINLPLVRRFIHLLDTHALDFHQELLAQSLKGEITKAIRENQKLEKDLDTMDIKIGLLVKNRISVQDVVSHSKTLSSKKSSGGVQRKETFYLSGTLGESTLPRIGLKALKKESKERLDAYQHLFYLLQTNPHYLAKLIFVMPQMKTTKFLESVILTLYNFGTNPREEFLLLKLFKHALEEEVRVKVDKPSDIVTGQPLVLKMIVSFNRNGKGQANLRDMLGPLINRVLEDKTLQISTNPVEIYKQWVNQLEFDSGKSCGLSYDVTMDKALEHEEVRKRLERSITKLKQVSTLFLTTIVKAKAKMPFGMLFMAKVLYNALRKKFPQIHEKEILKVIGNLIYYRYINTAIVAPDSCDIVDINATDKAMNNEQRKNLGSIAKVLQFAASKKGFGEESAHLMCLNQYIIESHDKFKAFFADCCRVPEPEEEFAIDSYSEALLLAKPVIYITLAEICDTHQLLLDYRYQVASNEDDPIHELLDDLGERPSLCSLLGAADTESSDASLTHLSQTEVCLTLSNKFEVPLVDKLNMDRLFLKTKQQIMSILPCTHENNLLGCLKSRTTDEQSQKYWKIVKRKREADKIFENNKSMLDQTISFPDDDIRIPLDDCKHETLKNLQILERHGLVTIKDGFQAIINSIGKDIANQKAYRSRRRTDISRLKNTLSALEMKRQFFEDQIDYYHQYLKQCLANLNADPAKGKKKVRFHKAFGHSTSHTKNEKRLHSRQSIKYTGSKLHEKGILHTIQGLPANQFKNVVFEFTPKDEDGVFEVNVCFMGSKMESVEIDLQELLQLQYEGVAMMNMFGKARINVNLLLHMLNIKFYGRK</sequence>
<accession>A0A553P8P8</accession>
<dbReference type="Proteomes" id="UP000318571">
    <property type="component" value="Chromosome 3"/>
</dbReference>
<name>A0A553P8P8_TIGCA</name>
<evidence type="ECO:0000256" key="2">
    <source>
        <dbReference type="ARBA" id="ARBA00022737"/>
    </source>
</evidence>
<evidence type="ECO:0000256" key="1">
    <source>
        <dbReference type="ARBA" id="ARBA00022553"/>
    </source>
</evidence>
<dbReference type="Gene3D" id="1.10.418.10">
    <property type="entry name" value="Calponin-like domain"/>
    <property type="match status" value="1"/>
</dbReference>
<gene>
    <name evidence="8" type="ORF">TCAL_02580</name>
</gene>
<dbReference type="PROSITE" id="PS50096">
    <property type="entry name" value="IQ"/>
    <property type="match status" value="1"/>
</dbReference>
<dbReference type="PANTHER" id="PTHR14149">
    <property type="entry name" value="RAS GTPASE-ACTIVATING PROTEIN WITH IQ MOTIF"/>
    <property type="match status" value="1"/>
</dbReference>
<evidence type="ECO:0000256" key="4">
    <source>
        <dbReference type="SAM" id="Coils"/>
    </source>
</evidence>
<dbReference type="SMART" id="SM00323">
    <property type="entry name" value="RasGAP"/>
    <property type="match status" value="1"/>
</dbReference>
<dbReference type="GO" id="GO:0005938">
    <property type="term" value="C:cell cortex"/>
    <property type="evidence" value="ECO:0007669"/>
    <property type="project" value="TreeGrafter"/>
</dbReference>
<evidence type="ECO:0000259" key="6">
    <source>
        <dbReference type="PROSITE" id="PS50018"/>
    </source>
</evidence>
<dbReference type="GO" id="GO:0005096">
    <property type="term" value="F:GTPase activator activity"/>
    <property type="evidence" value="ECO:0007669"/>
    <property type="project" value="TreeGrafter"/>
</dbReference>
<dbReference type="CDD" id="cd05127">
    <property type="entry name" value="RasGAP_IQGAP_like"/>
    <property type="match status" value="1"/>
</dbReference>
<dbReference type="GO" id="GO:0051015">
    <property type="term" value="F:actin filament binding"/>
    <property type="evidence" value="ECO:0007669"/>
    <property type="project" value="TreeGrafter"/>
</dbReference>
<keyword evidence="9" id="KW-1185">Reference proteome</keyword>
<dbReference type="Pfam" id="PF03836">
    <property type="entry name" value="RasGAP_C"/>
    <property type="match status" value="1"/>
</dbReference>
<feature type="coiled-coil region" evidence="4">
    <location>
        <begin position="420"/>
        <end position="447"/>
    </location>
</feature>
<protein>
    <recommendedName>
        <fullName evidence="10">Calponin-homology (CH) domain-containing protein</fullName>
    </recommendedName>
</protein>
<dbReference type="FunFam" id="1.10.506.10:FF:000004">
    <property type="entry name" value="IQ motif containing GTPase activating protein 1"/>
    <property type="match status" value="1"/>
</dbReference>
<dbReference type="InterPro" id="IPR001715">
    <property type="entry name" value="CH_dom"/>
</dbReference>
<dbReference type="Pfam" id="PF00616">
    <property type="entry name" value="RasGAP"/>
    <property type="match status" value="1"/>
</dbReference>
<feature type="domain" description="Ras-GAP" evidence="6">
    <location>
        <begin position="545"/>
        <end position="779"/>
    </location>
</feature>
<reference evidence="8 9" key="1">
    <citation type="journal article" date="2018" name="Nat. Ecol. Evol.">
        <title>Genomic signatures of mitonuclear coevolution across populations of Tigriopus californicus.</title>
        <authorList>
            <person name="Barreto F.S."/>
            <person name="Watson E.T."/>
            <person name="Lima T.G."/>
            <person name="Willett C.S."/>
            <person name="Edmands S."/>
            <person name="Li W."/>
            <person name="Burton R.S."/>
        </authorList>
    </citation>
    <scope>NUCLEOTIDE SEQUENCE [LARGE SCALE GENOMIC DNA]</scope>
    <source>
        <strain evidence="8 9">San Diego</strain>
    </source>
</reference>
<dbReference type="FunFam" id="1.10.418.10:FF:000013">
    <property type="entry name" value="IQ motif containing GTPase activating protein 1"/>
    <property type="match status" value="1"/>
</dbReference>
<dbReference type="PROSITE" id="PS50021">
    <property type="entry name" value="CH"/>
    <property type="match status" value="1"/>
</dbReference>
<evidence type="ECO:0000313" key="9">
    <source>
        <dbReference type="Proteomes" id="UP000318571"/>
    </source>
</evidence>
<keyword evidence="4" id="KW-0175">Coiled coil</keyword>
<dbReference type="InterPro" id="IPR000593">
    <property type="entry name" value="RasGAP_C"/>
</dbReference>
<feature type="non-terminal residue" evidence="8">
    <location>
        <position position="1"/>
    </location>
</feature>